<keyword evidence="4" id="KW-1185">Reference proteome</keyword>
<reference evidence="3 4" key="1">
    <citation type="submission" date="2021-12" db="EMBL/GenBank/DDBJ databases">
        <title>Genome sequencing of bacteria with rrn-lacking chromosome and rrn-plasmid.</title>
        <authorList>
            <person name="Anda M."/>
            <person name="Iwasaki W."/>
        </authorList>
    </citation>
    <scope>NUCLEOTIDE SEQUENCE [LARGE SCALE GENOMIC DNA]</scope>
    <source>
        <strain evidence="3 4">DSM 100852</strain>
    </source>
</reference>
<keyword evidence="1" id="KW-1133">Transmembrane helix</keyword>
<name>A0AAU9CRK2_9BACT</name>
<keyword evidence="1" id="KW-0472">Membrane</keyword>
<proteinExistence type="predicted"/>
<evidence type="ECO:0000313" key="3">
    <source>
        <dbReference type="EMBL" id="BDD09069.1"/>
    </source>
</evidence>
<dbReference type="EMBL" id="AP025314">
    <property type="protein sequence ID" value="BDD09069.1"/>
    <property type="molecule type" value="Genomic_DNA"/>
</dbReference>
<dbReference type="RefSeq" id="WP_338394288.1">
    <property type="nucleotide sequence ID" value="NZ_AP025314.1"/>
</dbReference>
<accession>A0AAU9CRK2</accession>
<evidence type="ECO:0000313" key="4">
    <source>
        <dbReference type="Proteomes" id="UP001348817"/>
    </source>
</evidence>
<dbReference type="KEGG" id="fax:FUAX_15010"/>
<dbReference type="PANTHER" id="PTHR33446">
    <property type="entry name" value="PROTEIN TONB-RELATED"/>
    <property type="match status" value="1"/>
</dbReference>
<gene>
    <name evidence="3" type="ORF">FUAX_15010</name>
</gene>
<dbReference type="GO" id="GO:0055085">
    <property type="term" value="P:transmembrane transport"/>
    <property type="evidence" value="ECO:0007669"/>
    <property type="project" value="InterPro"/>
</dbReference>
<protein>
    <recommendedName>
        <fullName evidence="2">TonB C-terminal domain-containing protein</fullName>
    </recommendedName>
</protein>
<dbReference type="InterPro" id="IPR051045">
    <property type="entry name" value="TonB-dependent_transducer"/>
</dbReference>
<keyword evidence="1" id="KW-0812">Transmembrane</keyword>
<dbReference type="InterPro" id="IPR037682">
    <property type="entry name" value="TonB_C"/>
</dbReference>
<dbReference type="Pfam" id="PF03544">
    <property type="entry name" value="TonB_C"/>
    <property type="match status" value="1"/>
</dbReference>
<dbReference type="Proteomes" id="UP001348817">
    <property type="component" value="Chromosome"/>
</dbReference>
<sequence>MKSRNKPHIVEYEYRPVSAENMRKHMDFDKILEQHAATASAVRTESIFKSPFAMISYGLIAGAATTLFFLGKAPEPEFTLSSPEPITLNEEKTGLEIPETETLEIKKQAKDIKLHTEAETQESESPNVPKVEIFDKAIKKQETSAVAESAKVPAAADHSVEVQNEDQATEAQIDKPEIALETESQEEEVEILAEPQETAKENITSASLNSDAMPVIGFDRFYAFLDTAIIYPEKLRNKRKIADEVTVLAEFDVDEFGTIKNISIGKAPHKAFKEEAVRILETMPKWKPAIENGKAVSSRFSLSFQFYKEK</sequence>
<evidence type="ECO:0000256" key="1">
    <source>
        <dbReference type="SAM" id="Phobius"/>
    </source>
</evidence>
<evidence type="ECO:0000259" key="2">
    <source>
        <dbReference type="Pfam" id="PF03544"/>
    </source>
</evidence>
<feature type="transmembrane region" description="Helical" evidence="1">
    <location>
        <begin position="52"/>
        <end position="71"/>
    </location>
</feature>
<feature type="domain" description="TonB C-terminal" evidence="2">
    <location>
        <begin position="231"/>
        <end position="306"/>
    </location>
</feature>
<dbReference type="Gene3D" id="3.30.1150.10">
    <property type="match status" value="1"/>
</dbReference>
<organism evidence="3 4">
    <name type="scientific">Fulvitalea axinellae</name>
    <dbReference type="NCBI Taxonomy" id="1182444"/>
    <lineage>
        <taxon>Bacteria</taxon>
        <taxon>Pseudomonadati</taxon>
        <taxon>Bacteroidota</taxon>
        <taxon>Cytophagia</taxon>
        <taxon>Cytophagales</taxon>
        <taxon>Persicobacteraceae</taxon>
        <taxon>Fulvitalea</taxon>
    </lineage>
</organism>
<dbReference type="AlphaFoldDB" id="A0AAU9CRK2"/>
<dbReference type="SUPFAM" id="SSF74653">
    <property type="entry name" value="TolA/TonB C-terminal domain"/>
    <property type="match status" value="1"/>
</dbReference>